<dbReference type="EMBL" id="BMQM01000012">
    <property type="protein sequence ID" value="GGR58622.1"/>
    <property type="molecule type" value="Genomic_DNA"/>
</dbReference>
<organism evidence="6 7">
    <name type="scientific">Deinococcus seoulensis</name>
    <dbReference type="NCBI Taxonomy" id="1837379"/>
    <lineage>
        <taxon>Bacteria</taxon>
        <taxon>Thermotogati</taxon>
        <taxon>Deinococcota</taxon>
        <taxon>Deinococci</taxon>
        <taxon>Deinococcales</taxon>
        <taxon>Deinococcaceae</taxon>
        <taxon>Deinococcus</taxon>
    </lineage>
</organism>
<comment type="caution">
    <text evidence="2">Lacks conserved residue(s) required for the propagation of feature annotation.</text>
</comment>
<feature type="DNA-binding region" description="OmpR/PhoB-type" evidence="3">
    <location>
        <begin position="120"/>
        <end position="219"/>
    </location>
</feature>
<comment type="caution">
    <text evidence="6">The sequence shown here is derived from an EMBL/GenBank/DDBJ whole genome shotgun (WGS) entry which is preliminary data.</text>
</comment>
<dbReference type="InterPro" id="IPR036388">
    <property type="entry name" value="WH-like_DNA-bd_sf"/>
</dbReference>
<dbReference type="CDD" id="cd00383">
    <property type="entry name" value="trans_reg_C"/>
    <property type="match status" value="1"/>
</dbReference>
<dbReference type="InterPro" id="IPR001789">
    <property type="entry name" value="Sig_transdc_resp-reg_receiver"/>
</dbReference>
<dbReference type="SUPFAM" id="SSF52172">
    <property type="entry name" value="CheY-like"/>
    <property type="match status" value="1"/>
</dbReference>
<evidence type="ECO:0000313" key="7">
    <source>
        <dbReference type="Proteomes" id="UP000634308"/>
    </source>
</evidence>
<keyword evidence="7" id="KW-1185">Reference proteome</keyword>
<evidence type="ECO:0000259" key="4">
    <source>
        <dbReference type="PROSITE" id="PS50110"/>
    </source>
</evidence>
<dbReference type="Pfam" id="PF00486">
    <property type="entry name" value="Trans_reg_C"/>
    <property type="match status" value="1"/>
</dbReference>
<evidence type="ECO:0000259" key="5">
    <source>
        <dbReference type="PROSITE" id="PS51755"/>
    </source>
</evidence>
<dbReference type="SMART" id="SM00448">
    <property type="entry name" value="REC"/>
    <property type="match status" value="1"/>
</dbReference>
<dbReference type="InterPro" id="IPR011006">
    <property type="entry name" value="CheY-like_superfamily"/>
</dbReference>
<dbReference type="InterPro" id="IPR016032">
    <property type="entry name" value="Sig_transdc_resp-reg_C-effctor"/>
</dbReference>
<dbReference type="RefSeq" id="WP_189064883.1">
    <property type="nucleotide sequence ID" value="NZ_BMQM01000012.1"/>
</dbReference>
<dbReference type="PANTHER" id="PTHR48111:SF36">
    <property type="entry name" value="TRANSCRIPTIONAL REGULATORY PROTEIN CUTR"/>
    <property type="match status" value="1"/>
</dbReference>
<evidence type="ECO:0000256" key="2">
    <source>
        <dbReference type="PROSITE-ProRule" id="PRU00169"/>
    </source>
</evidence>
<dbReference type="PANTHER" id="PTHR48111">
    <property type="entry name" value="REGULATOR OF RPOS"/>
    <property type="match status" value="1"/>
</dbReference>
<dbReference type="PROSITE" id="PS50110">
    <property type="entry name" value="RESPONSE_REGULATORY"/>
    <property type="match status" value="1"/>
</dbReference>
<dbReference type="PROSITE" id="PS51755">
    <property type="entry name" value="OMPR_PHOB"/>
    <property type="match status" value="1"/>
</dbReference>
<protein>
    <submittedName>
        <fullName evidence="6">DNA-binding response regulator</fullName>
    </submittedName>
</protein>
<dbReference type="SUPFAM" id="SSF46894">
    <property type="entry name" value="C-terminal effector domain of the bipartite response regulators"/>
    <property type="match status" value="1"/>
</dbReference>
<dbReference type="InterPro" id="IPR001867">
    <property type="entry name" value="OmpR/PhoB-type_DNA-bd"/>
</dbReference>
<evidence type="ECO:0000256" key="3">
    <source>
        <dbReference type="PROSITE-ProRule" id="PRU01091"/>
    </source>
</evidence>
<dbReference type="GO" id="GO:0003677">
    <property type="term" value="F:DNA binding"/>
    <property type="evidence" value="ECO:0007669"/>
    <property type="project" value="UniProtKB-KW"/>
</dbReference>
<dbReference type="Proteomes" id="UP000634308">
    <property type="component" value="Unassembled WGS sequence"/>
</dbReference>
<feature type="domain" description="Response regulatory" evidence="4">
    <location>
        <begin position="4"/>
        <end position="114"/>
    </location>
</feature>
<gene>
    <name evidence="6" type="ORF">GCM10008959_20400</name>
</gene>
<feature type="domain" description="OmpR/PhoB-type" evidence="5">
    <location>
        <begin position="120"/>
        <end position="219"/>
    </location>
</feature>
<keyword evidence="1 3" id="KW-0238">DNA-binding</keyword>
<dbReference type="Gene3D" id="1.10.10.10">
    <property type="entry name" value="Winged helix-like DNA-binding domain superfamily/Winged helix DNA-binding domain"/>
    <property type="match status" value="1"/>
</dbReference>
<evidence type="ECO:0000313" key="6">
    <source>
        <dbReference type="EMBL" id="GGR58622.1"/>
    </source>
</evidence>
<dbReference type="Gene3D" id="3.40.50.2300">
    <property type="match status" value="1"/>
</dbReference>
<dbReference type="SMART" id="SM00862">
    <property type="entry name" value="Trans_reg_C"/>
    <property type="match status" value="1"/>
</dbReference>
<accession>A0ABQ2RSY4</accession>
<evidence type="ECO:0000256" key="1">
    <source>
        <dbReference type="ARBA" id="ARBA00023125"/>
    </source>
</evidence>
<proteinExistence type="predicted"/>
<name>A0ABQ2RSY4_9DEIO</name>
<reference evidence="7" key="1">
    <citation type="journal article" date="2019" name="Int. J. Syst. Evol. Microbiol.">
        <title>The Global Catalogue of Microorganisms (GCM) 10K type strain sequencing project: providing services to taxonomists for standard genome sequencing and annotation.</title>
        <authorList>
            <consortium name="The Broad Institute Genomics Platform"/>
            <consortium name="The Broad Institute Genome Sequencing Center for Infectious Disease"/>
            <person name="Wu L."/>
            <person name="Ma J."/>
        </authorList>
    </citation>
    <scope>NUCLEOTIDE SEQUENCE [LARGE SCALE GENOMIC DNA]</scope>
    <source>
        <strain evidence="7">JCM 31404</strain>
    </source>
</reference>
<sequence length="231" mass="24791">MPTRILIVTAEPTLQAALQRLTAHGYQVKVTHSVPEARLALGTPAALVIMGADTPDAVTFTRFLSARPVPVPSVILGCGGELNTTLTFMQAGAVAYIQRPCAWRELLARIRSLLRVHPGCTPVQVGGLTLLPAAGACQMGGREVSLTATEFRLLVHLAGRAGERCQRQDVLKALWDTAPAPRLATLNTHLSRLRAKLRELTGGVDLIHMPQGSGVVFEVPPNLHIPELMID</sequence>
<dbReference type="InterPro" id="IPR039420">
    <property type="entry name" value="WalR-like"/>
</dbReference>